<sequence length="335" mass="37117">MGSGGEPAAKRKTSWTLDELWETQFPEVQFLVDGMVPEGLSLLVAAPKVGKSYWLATLIVCLLWDIAPFGKAGVEGRGCDVLLITPDDPSARRLKQRISSIADEFELVRGERKHDLFVEEEWAPIEDGGAEDLDAWLRDHPNCKAVFIDTLDRLRDGGNGTNWMKADERAMAALKMIADAHGVTVVGTHHDRKNKDSDDVLDVVSGGRKITGGVDAILVLKRARNSPYARLQVIGRDVEDVEYHMAFDYPVWTLGERAQDGDSTPKQRTRKDEVLDALREAGKAMTAQAVYDVLREAGSEQSLQHVRQTLSRLKDDGKALRVPRVEGRCGGYRAV</sequence>
<proteinExistence type="predicted"/>
<name>A0ABU5XZ61_9MYCO</name>
<dbReference type="Proteomes" id="UP001298593">
    <property type="component" value="Unassembled WGS sequence"/>
</dbReference>
<dbReference type="Gene3D" id="3.40.50.300">
    <property type="entry name" value="P-loop containing nucleotide triphosphate hydrolases"/>
    <property type="match status" value="1"/>
</dbReference>
<comment type="caution">
    <text evidence="1">The sequence shown here is derived from an EMBL/GenBank/DDBJ whole genome shotgun (WGS) entry which is preliminary data.</text>
</comment>
<dbReference type="Pfam" id="PF13481">
    <property type="entry name" value="AAA_25"/>
    <property type="match status" value="1"/>
</dbReference>
<evidence type="ECO:0000313" key="1">
    <source>
        <dbReference type="EMBL" id="MEB3032291.1"/>
    </source>
</evidence>
<gene>
    <name evidence="1" type="ORF">KV113_12070</name>
</gene>
<dbReference type="InterPro" id="IPR027417">
    <property type="entry name" value="P-loop_NTPase"/>
</dbReference>
<dbReference type="SUPFAM" id="SSF52540">
    <property type="entry name" value="P-loop containing nucleoside triphosphate hydrolases"/>
    <property type="match status" value="1"/>
</dbReference>
<protein>
    <submittedName>
        <fullName evidence="1">AAA family ATPase</fullName>
    </submittedName>
</protein>
<accession>A0ABU5XZ61</accession>
<dbReference type="EMBL" id="JAYJJU010000010">
    <property type="protein sequence ID" value="MEB3032291.1"/>
    <property type="molecule type" value="Genomic_DNA"/>
</dbReference>
<reference evidence="1 2" key="1">
    <citation type="submission" date="2023-12" db="EMBL/GenBank/DDBJ databases">
        <title>Description of new species of Mycobacterium terrae complex isolated from sewage at the Sao Paulo Zoological Park Foundation in Brazil.</title>
        <authorList>
            <person name="Romagnoli C.L."/>
            <person name="Conceicao E.C."/>
            <person name="Machado E."/>
            <person name="Barreto L.B.P.F."/>
            <person name="Sharma A."/>
            <person name="Silva N.M."/>
            <person name="Marques L.E."/>
            <person name="Juliana M.A."/>
            <person name="Lourenco M.C.S."/>
            <person name="Digiampietri L.A."/>
            <person name="Suffys P.N."/>
            <person name="Viana-Niero C."/>
        </authorList>
    </citation>
    <scope>NUCLEOTIDE SEQUENCE [LARGE SCALE GENOMIC DNA]</scope>
    <source>
        <strain evidence="1 2">MYC340</strain>
    </source>
</reference>
<organism evidence="1 2">
    <name type="scientific">[Mycobacterium] nativiensis</name>
    <dbReference type="NCBI Taxonomy" id="2855503"/>
    <lineage>
        <taxon>Bacteria</taxon>
        <taxon>Bacillati</taxon>
        <taxon>Actinomycetota</taxon>
        <taxon>Actinomycetes</taxon>
        <taxon>Mycobacteriales</taxon>
        <taxon>Mycobacteriaceae</taxon>
        <taxon>Mycolicibacter</taxon>
    </lineage>
</organism>
<dbReference type="RefSeq" id="WP_224974866.1">
    <property type="nucleotide sequence ID" value="NZ_JAYJJU010000010.1"/>
</dbReference>
<keyword evidence="2" id="KW-1185">Reference proteome</keyword>
<evidence type="ECO:0000313" key="2">
    <source>
        <dbReference type="Proteomes" id="UP001298593"/>
    </source>
</evidence>